<keyword evidence="4" id="KW-1185">Reference proteome</keyword>
<evidence type="ECO:0000313" key="3">
    <source>
        <dbReference type="EMBL" id="KAL0950082.1"/>
    </source>
</evidence>
<evidence type="ECO:0000259" key="2">
    <source>
        <dbReference type="PROSITE" id="PS50234"/>
    </source>
</evidence>
<feature type="compositionally biased region" description="Polar residues" evidence="1">
    <location>
        <begin position="19"/>
        <end position="29"/>
    </location>
</feature>
<feature type="region of interest" description="Disordered" evidence="1">
    <location>
        <begin position="1"/>
        <end position="80"/>
    </location>
</feature>
<dbReference type="Proteomes" id="UP001556367">
    <property type="component" value="Unassembled WGS sequence"/>
</dbReference>
<dbReference type="Pfam" id="PF00092">
    <property type="entry name" value="VWA"/>
    <property type="match status" value="1"/>
</dbReference>
<proteinExistence type="predicted"/>
<protein>
    <recommendedName>
        <fullName evidence="2">VWFA domain-containing protein</fullName>
    </recommendedName>
</protein>
<dbReference type="PROSITE" id="PS50234">
    <property type="entry name" value="VWFA"/>
    <property type="match status" value="1"/>
</dbReference>
<feature type="domain" description="VWFA" evidence="2">
    <location>
        <begin position="109"/>
        <end position="297"/>
    </location>
</feature>
<dbReference type="Gene3D" id="3.40.50.410">
    <property type="entry name" value="von Willebrand factor, type A domain"/>
    <property type="match status" value="1"/>
</dbReference>
<dbReference type="SMART" id="SM00327">
    <property type="entry name" value="VWA"/>
    <property type="match status" value="1"/>
</dbReference>
<evidence type="ECO:0000313" key="4">
    <source>
        <dbReference type="Proteomes" id="UP001556367"/>
    </source>
</evidence>
<name>A0ABR3J3E9_9AGAR</name>
<gene>
    <name evidence="3" type="ORF">HGRIS_010084</name>
</gene>
<sequence>MGNSPSLSRRSSRYKFDTSLDQAGSTLDPHSTDRREDAPPPYSTDGSTSFSNDQKAVNEAQGKQGGEPSGSHADHSNRLPFQKPSATYLRAPMRAETTENALETLRKYDTVILLDDSGSMKGTPWHDACQALSALADLAGKYDADGIDLYFLNHTSNEESGRNLRSGAEVRKLFESVRPRGMTPIGDRLEALIRPYLDTIEKAEKEGTLRSIKPVNFLVITDGVASDDPESVIVSAARRLDQGNFPLTQVGIQFVQIGQDKGAKKFLEELDDDLTNTHKIRVREPMFPFRSFLSQSLVGHRRHDLVRDHARKDFCGHTDKGSHWWNQ</sequence>
<dbReference type="EMBL" id="JASNQZ010000012">
    <property type="protein sequence ID" value="KAL0950082.1"/>
    <property type="molecule type" value="Genomic_DNA"/>
</dbReference>
<dbReference type="InterPro" id="IPR036465">
    <property type="entry name" value="vWFA_dom_sf"/>
</dbReference>
<dbReference type="InterPro" id="IPR002035">
    <property type="entry name" value="VWF_A"/>
</dbReference>
<dbReference type="SUPFAM" id="SSF53300">
    <property type="entry name" value="vWA-like"/>
    <property type="match status" value="1"/>
</dbReference>
<feature type="compositionally biased region" description="Polar residues" evidence="1">
    <location>
        <begin position="44"/>
        <end position="55"/>
    </location>
</feature>
<comment type="caution">
    <text evidence="3">The sequence shown here is derived from an EMBL/GenBank/DDBJ whole genome shotgun (WGS) entry which is preliminary data.</text>
</comment>
<dbReference type="PANTHER" id="PTHR34706:SF1">
    <property type="entry name" value="VWFA DOMAIN-CONTAINING PROTEIN"/>
    <property type="match status" value="1"/>
</dbReference>
<evidence type="ECO:0000256" key="1">
    <source>
        <dbReference type="SAM" id="MobiDB-lite"/>
    </source>
</evidence>
<reference evidence="4" key="1">
    <citation type="submission" date="2024-06" db="EMBL/GenBank/DDBJ databases">
        <title>Multi-omics analyses provide insights into the biosynthesis of the anticancer antibiotic pleurotin in Hohenbuehelia grisea.</title>
        <authorList>
            <person name="Weaver J.A."/>
            <person name="Alberti F."/>
        </authorList>
    </citation>
    <scope>NUCLEOTIDE SEQUENCE [LARGE SCALE GENOMIC DNA]</scope>
    <source>
        <strain evidence="4">T-177</strain>
    </source>
</reference>
<dbReference type="PANTHER" id="PTHR34706">
    <property type="entry name" value="SLR1338 PROTEIN"/>
    <property type="match status" value="1"/>
</dbReference>
<organism evidence="3 4">
    <name type="scientific">Hohenbuehelia grisea</name>
    <dbReference type="NCBI Taxonomy" id="104357"/>
    <lineage>
        <taxon>Eukaryota</taxon>
        <taxon>Fungi</taxon>
        <taxon>Dikarya</taxon>
        <taxon>Basidiomycota</taxon>
        <taxon>Agaricomycotina</taxon>
        <taxon>Agaricomycetes</taxon>
        <taxon>Agaricomycetidae</taxon>
        <taxon>Agaricales</taxon>
        <taxon>Pleurotineae</taxon>
        <taxon>Pleurotaceae</taxon>
        <taxon>Hohenbuehelia</taxon>
    </lineage>
</organism>
<accession>A0ABR3J3E9</accession>